<feature type="region of interest" description="Disordered" evidence="1">
    <location>
        <begin position="1"/>
        <end position="73"/>
    </location>
</feature>
<proteinExistence type="predicted"/>
<gene>
    <name evidence="2" type="ORF">NDU88_007005</name>
</gene>
<reference evidence="2" key="1">
    <citation type="journal article" date="2022" name="bioRxiv">
        <title>Sequencing and chromosome-scale assembly of the giantPleurodeles waltlgenome.</title>
        <authorList>
            <person name="Brown T."/>
            <person name="Elewa A."/>
            <person name="Iarovenko S."/>
            <person name="Subramanian E."/>
            <person name="Araus A.J."/>
            <person name="Petzold A."/>
            <person name="Susuki M."/>
            <person name="Suzuki K.-i.T."/>
            <person name="Hayashi T."/>
            <person name="Toyoda A."/>
            <person name="Oliveira C."/>
            <person name="Osipova E."/>
            <person name="Leigh N.D."/>
            <person name="Simon A."/>
            <person name="Yun M.H."/>
        </authorList>
    </citation>
    <scope>NUCLEOTIDE SEQUENCE</scope>
    <source>
        <strain evidence="2">20211129_DDA</strain>
        <tissue evidence="2">Liver</tissue>
    </source>
</reference>
<protein>
    <submittedName>
        <fullName evidence="2">Uncharacterized protein</fullName>
    </submittedName>
</protein>
<accession>A0AAV7N451</accession>
<organism evidence="2 3">
    <name type="scientific">Pleurodeles waltl</name>
    <name type="common">Iberian ribbed newt</name>
    <dbReference type="NCBI Taxonomy" id="8319"/>
    <lineage>
        <taxon>Eukaryota</taxon>
        <taxon>Metazoa</taxon>
        <taxon>Chordata</taxon>
        <taxon>Craniata</taxon>
        <taxon>Vertebrata</taxon>
        <taxon>Euteleostomi</taxon>
        <taxon>Amphibia</taxon>
        <taxon>Batrachia</taxon>
        <taxon>Caudata</taxon>
        <taxon>Salamandroidea</taxon>
        <taxon>Salamandridae</taxon>
        <taxon>Pleurodelinae</taxon>
        <taxon>Pleurodeles</taxon>
    </lineage>
</organism>
<dbReference type="EMBL" id="JANPWB010000013">
    <property type="protein sequence ID" value="KAJ1109645.1"/>
    <property type="molecule type" value="Genomic_DNA"/>
</dbReference>
<dbReference type="Proteomes" id="UP001066276">
    <property type="component" value="Chromosome 9"/>
</dbReference>
<evidence type="ECO:0000256" key="1">
    <source>
        <dbReference type="SAM" id="MobiDB-lite"/>
    </source>
</evidence>
<evidence type="ECO:0000313" key="3">
    <source>
        <dbReference type="Proteomes" id="UP001066276"/>
    </source>
</evidence>
<keyword evidence="3" id="KW-1185">Reference proteome</keyword>
<evidence type="ECO:0000313" key="2">
    <source>
        <dbReference type="EMBL" id="KAJ1109645.1"/>
    </source>
</evidence>
<feature type="compositionally biased region" description="Basic and acidic residues" evidence="1">
    <location>
        <begin position="19"/>
        <end position="52"/>
    </location>
</feature>
<sequence>MKTPGGKKRRPARKRVHEKKFGEAEKGKDGDAEESEGRDAKEENEGSERETETMEEIGARRQGTPNWNSHPED</sequence>
<feature type="compositionally biased region" description="Polar residues" evidence="1">
    <location>
        <begin position="63"/>
        <end position="73"/>
    </location>
</feature>
<dbReference type="AlphaFoldDB" id="A0AAV7N451"/>
<feature type="compositionally biased region" description="Basic residues" evidence="1">
    <location>
        <begin position="1"/>
        <end position="18"/>
    </location>
</feature>
<comment type="caution">
    <text evidence="2">The sequence shown here is derived from an EMBL/GenBank/DDBJ whole genome shotgun (WGS) entry which is preliminary data.</text>
</comment>
<name>A0AAV7N451_PLEWA</name>